<dbReference type="GO" id="GO:0006457">
    <property type="term" value="P:protein folding"/>
    <property type="evidence" value="ECO:0007669"/>
    <property type="project" value="TreeGrafter"/>
</dbReference>
<dbReference type="InterPro" id="IPR027370">
    <property type="entry name" value="Znf-RING_euk"/>
</dbReference>
<dbReference type="InterPro" id="IPR013083">
    <property type="entry name" value="Znf_RING/FYVE/PHD"/>
</dbReference>
<dbReference type="InterPro" id="IPR029000">
    <property type="entry name" value="Cyclophilin-like_dom_sf"/>
</dbReference>
<evidence type="ECO:0000256" key="1">
    <source>
        <dbReference type="ARBA" id="ARBA00022723"/>
    </source>
</evidence>
<evidence type="ECO:0000313" key="8">
    <source>
        <dbReference type="Proteomes" id="UP000027135"/>
    </source>
</evidence>
<keyword evidence="8" id="KW-1185">Reference proteome</keyword>
<name>A0A067QU99_ZOONE</name>
<dbReference type="STRING" id="136037.A0A067QU99"/>
<dbReference type="PROSITE" id="PS00518">
    <property type="entry name" value="ZF_RING_1"/>
    <property type="match status" value="1"/>
</dbReference>
<dbReference type="PANTHER" id="PTHR11071">
    <property type="entry name" value="PEPTIDYL-PROLYL CIS-TRANS ISOMERASE"/>
    <property type="match status" value="1"/>
</dbReference>
<dbReference type="InParanoid" id="A0A067QU99"/>
<dbReference type="AlphaFoldDB" id="A0A067QU99"/>
<dbReference type="GO" id="GO:0008270">
    <property type="term" value="F:zinc ion binding"/>
    <property type="evidence" value="ECO:0007669"/>
    <property type="project" value="UniProtKB-KW"/>
</dbReference>
<dbReference type="EMBL" id="KK853419">
    <property type="protein sequence ID" value="KDR07712.1"/>
    <property type="molecule type" value="Genomic_DNA"/>
</dbReference>
<evidence type="ECO:0000256" key="4">
    <source>
        <dbReference type="PROSITE-ProRule" id="PRU00175"/>
    </source>
</evidence>
<proteinExistence type="predicted"/>
<dbReference type="Pfam" id="PF00160">
    <property type="entry name" value="Pro_isomerase"/>
    <property type="match status" value="1"/>
</dbReference>
<feature type="domain" description="PPIase cyclophilin-type" evidence="5">
    <location>
        <begin position="409"/>
        <end position="578"/>
    </location>
</feature>
<dbReference type="InterPro" id="IPR002130">
    <property type="entry name" value="Cyclophilin-type_PPIase_dom"/>
</dbReference>
<keyword evidence="2 4" id="KW-0863">Zinc-finger</keyword>
<dbReference type="eggNOG" id="KOG2177">
    <property type="taxonomic scope" value="Eukaryota"/>
</dbReference>
<dbReference type="GO" id="GO:0003755">
    <property type="term" value="F:peptidyl-prolyl cis-trans isomerase activity"/>
    <property type="evidence" value="ECO:0007669"/>
    <property type="project" value="InterPro"/>
</dbReference>
<dbReference type="eggNOG" id="KOG0865">
    <property type="taxonomic scope" value="Eukaryota"/>
</dbReference>
<evidence type="ECO:0000256" key="2">
    <source>
        <dbReference type="ARBA" id="ARBA00022771"/>
    </source>
</evidence>
<dbReference type="SMART" id="SM00184">
    <property type="entry name" value="RING"/>
    <property type="match status" value="1"/>
</dbReference>
<gene>
    <name evidence="7" type="ORF">L798_02628</name>
</gene>
<accession>A0A067QU99</accession>
<dbReference type="SUPFAM" id="SSF57850">
    <property type="entry name" value="RING/U-box"/>
    <property type="match status" value="1"/>
</dbReference>
<dbReference type="OMA" id="GICMERF"/>
<dbReference type="SUPFAM" id="SSF50891">
    <property type="entry name" value="Cyclophilin-like"/>
    <property type="match status" value="1"/>
</dbReference>
<evidence type="ECO:0000256" key="3">
    <source>
        <dbReference type="ARBA" id="ARBA00022833"/>
    </source>
</evidence>
<keyword evidence="7" id="KW-0413">Isomerase</keyword>
<sequence>MRQGLAQNQVSDMSKRSVDLIECGICMERFNQDDCKPKFLQCYHTYCSNCLTKIQKNNTVGGGVEFLCPSCQKLTRVGKKGVSALQDNFYVLPLSTSVKDRNDDIYMSDDGEEIDTTKAAGRVKNRLANVWCDTCLKVAGPECSVHVTCNLEDGKKRLKEDLESALKEASMELDREIKVRERQLTHLQAAHQAWKSGLVEHLEDQINAQSTALTVARSEVESLNCLKALQNEGDPSVIVSAIKDSKALVTSVHGRSKPTIKQATLLTALQICNIIIQPTLDGHDENKDKVQNWRMEVRTSDSNEEMALVYLMYRLLEKKGEETGTANGSWKLVDKPRKMIHVSKGRSSSAHSADHGNLVRTASYSVHSADHRNLVRTASYSTESLPSAFDTKIILSKSSYKLKKQLQCFFDIAIGGKLSGRIVIQLRPDVTPKMCANFVALCTGELGYGYKGSKIFKSRPDNYILGGDFENNDGSGGHSIYNQKSLFIADDCGLRDEKGAVRMKGMGTDERTGGGLVGSQFHIWVGDRDFKQFTRTLVIGKVTEGLELCTFISNLKTYRIDRGTFIRNGDVIIQDCGKL</sequence>
<protein>
    <submittedName>
        <fullName evidence="7">Peptidyl-prolyl cis-trans isomerase A2</fullName>
    </submittedName>
</protein>
<reference evidence="7 8" key="1">
    <citation type="journal article" date="2014" name="Nat. Commun.">
        <title>Molecular traces of alternative social organization in a termite genome.</title>
        <authorList>
            <person name="Terrapon N."/>
            <person name="Li C."/>
            <person name="Robertson H.M."/>
            <person name="Ji L."/>
            <person name="Meng X."/>
            <person name="Booth W."/>
            <person name="Chen Z."/>
            <person name="Childers C.P."/>
            <person name="Glastad K.M."/>
            <person name="Gokhale K."/>
            <person name="Gowin J."/>
            <person name="Gronenberg W."/>
            <person name="Hermansen R.A."/>
            <person name="Hu H."/>
            <person name="Hunt B.G."/>
            <person name="Huylmans A.K."/>
            <person name="Khalil S.M."/>
            <person name="Mitchell R.D."/>
            <person name="Munoz-Torres M.C."/>
            <person name="Mustard J.A."/>
            <person name="Pan H."/>
            <person name="Reese J.T."/>
            <person name="Scharf M.E."/>
            <person name="Sun F."/>
            <person name="Vogel H."/>
            <person name="Xiao J."/>
            <person name="Yang W."/>
            <person name="Yang Z."/>
            <person name="Yang Z."/>
            <person name="Zhou J."/>
            <person name="Zhu J."/>
            <person name="Brent C.S."/>
            <person name="Elsik C.G."/>
            <person name="Goodisman M.A."/>
            <person name="Liberles D.A."/>
            <person name="Roe R.M."/>
            <person name="Vargo E.L."/>
            <person name="Vilcinskas A."/>
            <person name="Wang J."/>
            <person name="Bornberg-Bauer E."/>
            <person name="Korb J."/>
            <person name="Zhang G."/>
            <person name="Liebig J."/>
        </authorList>
    </citation>
    <scope>NUCLEOTIDE SEQUENCE [LARGE SCALE GENOMIC DNA]</scope>
    <source>
        <tissue evidence="7">Whole organism</tissue>
    </source>
</reference>
<evidence type="ECO:0000259" key="6">
    <source>
        <dbReference type="PROSITE" id="PS50089"/>
    </source>
</evidence>
<dbReference type="GO" id="GO:0005737">
    <property type="term" value="C:cytoplasm"/>
    <property type="evidence" value="ECO:0007669"/>
    <property type="project" value="TreeGrafter"/>
</dbReference>
<dbReference type="Gene3D" id="2.40.100.10">
    <property type="entry name" value="Cyclophilin-like"/>
    <property type="match status" value="1"/>
</dbReference>
<dbReference type="Gene3D" id="3.30.40.10">
    <property type="entry name" value="Zinc/RING finger domain, C3HC4 (zinc finger)"/>
    <property type="match status" value="1"/>
</dbReference>
<keyword evidence="3" id="KW-0862">Zinc</keyword>
<organism evidence="7 8">
    <name type="scientific">Zootermopsis nevadensis</name>
    <name type="common">Dampwood termite</name>
    <dbReference type="NCBI Taxonomy" id="136037"/>
    <lineage>
        <taxon>Eukaryota</taxon>
        <taxon>Metazoa</taxon>
        <taxon>Ecdysozoa</taxon>
        <taxon>Arthropoda</taxon>
        <taxon>Hexapoda</taxon>
        <taxon>Insecta</taxon>
        <taxon>Pterygota</taxon>
        <taxon>Neoptera</taxon>
        <taxon>Polyneoptera</taxon>
        <taxon>Dictyoptera</taxon>
        <taxon>Blattodea</taxon>
        <taxon>Blattoidea</taxon>
        <taxon>Termitoidae</taxon>
        <taxon>Termopsidae</taxon>
        <taxon>Zootermopsis</taxon>
    </lineage>
</organism>
<evidence type="ECO:0000259" key="5">
    <source>
        <dbReference type="PROSITE" id="PS50072"/>
    </source>
</evidence>
<dbReference type="InterPro" id="IPR017907">
    <property type="entry name" value="Znf_RING_CS"/>
</dbReference>
<dbReference type="PANTHER" id="PTHR11071:SF577">
    <property type="entry name" value="PEPTIDYL-PROLYL CIS-TRANS ISOMERASE"/>
    <property type="match status" value="1"/>
</dbReference>
<dbReference type="GO" id="GO:0016018">
    <property type="term" value="F:cyclosporin A binding"/>
    <property type="evidence" value="ECO:0007669"/>
    <property type="project" value="TreeGrafter"/>
</dbReference>
<feature type="domain" description="RING-type" evidence="6">
    <location>
        <begin position="23"/>
        <end position="72"/>
    </location>
</feature>
<dbReference type="PROSITE" id="PS50072">
    <property type="entry name" value="CSA_PPIASE_2"/>
    <property type="match status" value="1"/>
</dbReference>
<dbReference type="Pfam" id="PF13445">
    <property type="entry name" value="zf-RING_UBOX"/>
    <property type="match status" value="1"/>
</dbReference>
<dbReference type="PROSITE" id="PS50089">
    <property type="entry name" value="ZF_RING_2"/>
    <property type="match status" value="1"/>
</dbReference>
<keyword evidence="1" id="KW-0479">Metal-binding</keyword>
<dbReference type="Proteomes" id="UP000027135">
    <property type="component" value="Unassembled WGS sequence"/>
</dbReference>
<dbReference type="InterPro" id="IPR001841">
    <property type="entry name" value="Znf_RING"/>
</dbReference>
<evidence type="ECO:0000313" key="7">
    <source>
        <dbReference type="EMBL" id="KDR07712.1"/>
    </source>
</evidence>